<dbReference type="InterPro" id="IPR000014">
    <property type="entry name" value="PAS"/>
</dbReference>
<dbReference type="PANTHER" id="PTHR47823:SF9">
    <property type="entry name" value="CHROMOSOME UNDETERMINED SCAFFOLD_10, WHOLE GENOME SHOTGUN SEQUENCE"/>
    <property type="match status" value="1"/>
</dbReference>
<gene>
    <name evidence="4" type="ORF">H8E19_01525</name>
</gene>
<feature type="domain" description="Cyclic nucleotide-binding" evidence="2">
    <location>
        <begin position="1"/>
        <end position="113"/>
    </location>
</feature>
<dbReference type="SUPFAM" id="SSF55785">
    <property type="entry name" value="PYP-like sensor domain (PAS domain)"/>
    <property type="match status" value="1"/>
</dbReference>
<reference evidence="4 5" key="1">
    <citation type="submission" date="2020-08" db="EMBL/GenBank/DDBJ databases">
        <title>Bridging the membrane lipid divide: bacteria of the FCB group superphylum have the potential to synthesize archaeal ether lipids.</title>
        <authorList>
            <person name="Villanueva L."/>
            <person name="Von Meijenfeldt F.A.B."/>
            <person name="Westbye A.B."/>
            <person name="Yadav S."/>
            <person name="Hopmans E.C."/>
            <person name="Dutilh B.E."/>
            <person name="Sinninghe Damste J.S."/>
        </authorList>
    </citation>
    <scope>NUCLEOTIDE SEQUENCE [LARGE SCALE GENOMIC DNA]</scope>
    <source>
        <strain evidence="4">NIOZ-UU27</strain>
    </source>
</reference>
<dbReference type="InterPro" id="IPR000595">
    <property type="entry name" value="cNMP-bd_dom"/>
</dbReference>
<dbReference type="PANTHER" id="PTHR47823">
    <property type="entry name" value="ION_TRANS DOMAIN-CONTAINING PROTEIN"/>
    <property type="match status" value="1"/>
</dbReference>
<dbReference type="Gene3D" id="3.30.450.20">
    <property type="entry name" value="PAS domain"/>
    <property type="match status" value="1"/>
</dbReference>
<dbReference type="Pfam" id="PF08448">
    <property type="entry name" value="PAS_4"/>
    <property type="match status" value="1"/>
</dbReference>
<sequence length="441" mass="50506">MLDQIINNPSLGRYVAIFKAGETVFIEGDDTQDIYFLISGEAAVLKGRKRIAEISDAGSVFGEMSFLLGEERTATVKAINDIKTIRIPKEELTSFISEFPEVFREFAKYLAKRLDETSQIVYGLTEFCDQIPDAVILSDKDGSVLSWNNAAENLYGREANEMRHRSAEEIYEDPQEYRAFLDKVVSEDAIREKTLMVRHPEKGIRHISTSTRALYDGQHNFQGVVSLGRDVTSVEVLERRYQRARRWLIPSLVLLVVLTAGIFFGYPYFSKGYKITDIRKKELRDDLAVTYRLLRSLLVDPFEKGERARTTQVIKGFFDVQKGITIPYIGVVLLDKDKKVFDVYSNESGVDVQGMVGSSYADIDFEGDENPLYKVLTLYRTSKDHPMGHRDTEIAFKLYKGDDFLGWLIFQVDMEVLKGKYNVNEKDLKKFHFEESETNAE</sequence>
<keyword evidence="1" id="KW-0812">Transmembrane</keyword>
<dbReference type="PROSITE" id="PS50112">
    <property type="entry name" value="PAS"/>
    <property type="match status" value="1"/>
</dbReference>
<evidence type="ECO:0000313" key="5">
    <source>
        <dbReference type="Proteomes" id="UP000650524"/>
    </source>
</evidence>
<dbReference type="Proteomes" id="UP000650524">
    <property type="component" value="Unassembled WGS sequence"/>
</dbReference>
<dbReference type="CDD" id="cd00038">
    <property type="entry name" value="CAP_ED"/>
    <property type="match status" value="1"/>
</dbReference>
<keyword evidence="1" id="KW-0472">Membrane</keyword>
<organism evidence="4 5">
    <name type="scientific">Candidatus Desulfacyla euxinica</name>
    <dbReference type="NCBI Taxonomy" id="2841693"/>
    <lineage>
        <taxon>Bacteria</taxon>
        <taxon>Deltaproteobacteria</taxon>
        <taxon>Candidatus Desulfacyla</taxon>
    </lineage>
</organism>
<dbReference type="NCBIfam" id="TIGR00229">
    <property type="entry name" value="sensory_box"/>
    <property type="match status" value="1"/>
</dbReference>
<dbReference type="Gene3D" id="2.60.120.10">
    <property type="entry name" value="Jelly Rolls"/>
    <property type="match status" value="1"/>
</dbReference>
<evidence type="ECO:0000259" key="2">
    <source>
        <dbReference type="PROSITE" id="PS50042"/>
    </source>
</evidence>
<dbReference type="SUPFAM" id="SSF51206">
    <property type="entry name" value="cAMP-binding domain-like"/>
    <property type="match status" value="1"/>
</dbReference>
<evidence type="ECO:0000259" key="3">
    <source>
        <dbReference type="PROSITE" id="PS50112"/>
    </source>
</evidence>
<evidence type="ECO:0000313" key="4">
    <source>
        <dbReference type="EMBL" id="MBC8176057.1"/>
    </source>
</evidence>
<accession>A0A8J6MVF5</accession>
<dbReference type="InterPro" id="IPR014710">
    <property type="entry name" value="RmlC-like_jellyroll"/>
</dbReference>
<dbReference type="SMART" id="SM00100">
    <property type="entry name" value="cNMP"/>
    <property type="match status" value="1"/>
</dbReference>
<feature type="domain" description="PAS" evidence="3">
    <location>
        <begin position="129"/>
        <end position="193"/>
    </location>
</feature>
<dbReference type="CDD" id="cd00130">
    <property type="entry name" value="PAS"/>
    <property type="match status" value="1"/>
</dbReference>
<comment type="caution">
    <text evidence="4">The sequence shown here is derived from an EMBL/GenBank/DDBJ whole genome shotgun (WGS) entry which is preliminary data.</text>
</comment>
<evidence type="ECO:0000256" key="1">
    <source>
        <dbReference type="SAM" id="Phobius"/>
    </source>
</evidence>
<feature type="transmembrane region" description="Helical" evidence="1">
    <location>
        <begin position="247"/>
        <end position="269"/>
    </location>
</feature>
<dbReference type="EMBL" id="JACNJD010000080">
    <property type="protein sequence ID" value="MBC8176057.1"/>
    <property type="molecule type" value="Genomic_DNA"/>
</dbReference>
<dbReference type="InterPro" id="IPR035965">
    <property type="entry name" value="PAS-like_dom_sf"/>
</dbReference>
<dbReference type="InterPro" id="IPR018490">
    <property type="entry name" value="cNMP-bd_dom_sf"/>
</dbReference>
<protein>
    <submittedName>
        <fullName evidence="4">Cyclic nucleotide-binding domain-containing protein</fullName>
    </submittedName>
</protein>
<dbReference type="AlphaFoldDB" id="A0A8J6MVF5"/>
<keyword evidence="1" id="KW-1133">Transmembrane helix</keyword>
<proteinExistence type="predicted"/>
<dbReference type="InterPro" id="IPR013656">
    <property type="entry name" value="PAS_4"/>
</dbReference>
<name>A0A8J6MVF5_9DELT</name>
<dbReference type="PROSITE" id="PS50042">
    <property type="entry name" value="CNMP_BINDING_3"/>
    <property type="match status" value="1"/>
</dbReference>
<dbReference type="Pfam" id="PF00027">
    <property type="entry name" value="cNMP_binding"/>
    <property type="match status" value="1"/>
</dbReference>